<dbReference type="PANTHER" id="PTHR46288">
    <property type="entry name" value="PHORBOL-ESTER/DAG-TYPE DOMAIN-CONTAINING PROTEIN"/>
    <property type="match status" value="1"/>
</dbReference>
<evidence type="ECO:0000256" key="2">
    <source>
        <dbReference type="ARBA" id="ARBA00022737"/>
    </source>
</evidence>
<feature type="coiled-coil region" evidence="4">
    <location>
        <begin position="635"/>
        <end position="662"/>
    </location>
</feature>
<evidence type="ECO:0000259" key="5">
    <source>
        <dbReference type="PROSITE" id="PS50081"/>
    </source>
</evidence>
<organism evidence="6 7">
    <name type="scientific">Camellia sinensis var. sinensis</name>
    <name type="common">China tea</name>
    <dbReference type="NCBI Taxonomy" id="542762"/>
    <lineage>
        <taxon>Eukaryota</taxon>
        <taxon>Viridiplantae</taxon>
        <taxon>Streptophyta</taxon>
        <taxon>Embryophyta</taxon>
        <taxon>Tracheophyta</taxon>
        <taxon>Spermatophyta</taxon>
        <taxon>Magnoliopsida</taxon>
        <taxon>eudicotyledons</taxon>
        <taxon>Gunneridae</taxon>
        <taxon>Pentapetalae</taxon>
        <taxon>asterids</taxon>
        <taxon>Ericales</taxon>
        <taxon>Theaceae</taxon>
        <taxon>Camellia</taxon>
    </lineage>
</organism>
<dbReference type="InterPro" id="IPR004146">
    <property type="entry name" value="DC1"/>
</dbReference>
<evidence type="ECO:0000313" key="7">
    <source>
        <dbReference type="Proteomes" id="UP000306102"/>
    </source>
</evidence>
<dbReference type="SUPFAM" id="SSF57889">
    <property type="entry name" value="Cysteine-rich domain"/>
    <property type="match status" value="6"/>
</dbReference>
<keyword evidence="4" id="KW-0175">Coiled coil</keyword>
<dbReference type="AlphaFoldDB" id="A0A4S4DQ19"/>
<evidence type="ECO:0000256" key="4">
    <source>
        <dbReference type="SAM" id="Coils"/>
    </source>
</evidence>
<evidence type="ECO:0000256" key="1">
    <source>
        <dbReference type="ARBA" id="ARBA00022723"/>
    </source>
</evidence>
<proteinExistence type="predicted"/>
<dbReference type="EMBL" id="SDRB02010662">
    <property type="protein sequence ID" value="THG05182.1"/>
    <property type="molecule type" value="Genomic_DNA"/>
</dbReference>
<name>A0A4S4DQ19_CAMSN</name>
<dbReference type="Pfam" id="PF03107">
    <property type="entry name" value="C1_2"/>
    <property type="match status" value="5"/>
</dbReference>
<dbReference type="GO" id="GO:0046872">
    <property type="term" value="F:metal ion binding"/>
    <property type="evidence" value="ECO:0007669"/>
    <property type="project" value="UniProtKB-KW"/>
</dbReference>
<comment type="caution">
    <text evidence="6">The sequence shown here is derived from an EMBL/GenBank/DDBJ whole genome shotgun (WGS) entry which is preliminary data.</text>
</comment>
<dbReference type="Proteomes" id="UP000306102">
    <property type="component" value="Unassembled WGS sequence"/>
</dbReference>
<keyword evidence="2" id="KW-0677">Repeat</keyword>
<accession>A0A4S4DQ19</accession>
<protein>
    <recommendedName>
        <fullName evidence="5">Phorbol-ester/DAG-type domain-containing protein</fullName>
    </recommendedName>
</protein>
<feature type="domain" description="Phorbol-ester/DAG-type" evidence="5">
    <location>
        <begin position="433"/>
        <end position="483"/>
    </location>
</feature>
<dbReference type="SMART" id="SM00109">
    <property type="entry name" value="C1"/>
    <property type="match status" value="4"/>
</dbReference>
<keyword evidence="3" id="KW-0862">Zinc</keyword>
<dbReference type="InterPro" id="IPR002219">
    <property type="entry name" value="PKC_DAG/PE"/>
</dbReference>
<dbReference type="PANTHER" id="PTHR46288:SF27">
    <property type="entry name" value="CYSTEINE_HISTIDINE-RICH C1 DOMAIN FAMILY PROTEIN"/>
    <property type="match status" value="1"/>
</dbReference>
<evidence type="ECO:0000313" key="6">
    <source>
        <dbReference type="EMBL" id="THG05182.1"/>
    </source>
</evidence>
<keyword evidence="7" id="KW-1185">Reference proteome</keyword>
<dbReference type="InterPro" id="IPR046349">
    <property type="entry name" value="C1-like_sf"/>
</dbReference>
<sequence length="671" mass="77681">MENQIKHFIHEHPLRMEKGVLDDECFCLLCHKDIASPMYSCCNEFCLRKVYMHKSCAQFPQVMLHPFHPHTLTLLIRPRNEFEYFDCDACWRTGRTHSNYHCFKCDFNLDICCASLMPAKILVHQKNQSQIQHHILRHPHPLIVCNNNDTILFNFTCSFCKLPINGSRIYVCLYCKCLLDQSCAEWPSQIEHPCHRKHPLTLLDQRWNTFSRQCRACGKVLEKGLLFKCDDCRVRNDQRVDSSRCSACGKFLTEGFSFNCSECNFSLDPLCASLIPLPSSTQNSQGSSRDDEFQIQQLRHPHPLILCEKKKDYRISCDACQLHFEDDDSIVYICLECKFLLHKSCADLPLQVKSSFCHHQHTLTLLQYSLGQLCKNSLREENIGDANEFSGKFKCHACQVYASGFAYVCTKCAIFFDIRCPISKPFLISSQLQHEHPLALFAAIPYLLYCNACNRQICTYFFRCVECEFNLHVGCVTTLPPTVKDKYHRHPLTLTNSPIKDHPDENEYSEFICDSCEERRELYDPTYYCEECHYVAHVHCQLSEIFPILEEQFLPCKLGETKLEMSASVCEDGNGIGDCKDLMIEEILGKERDKMESQKRFRGPYGEVFSDVSTDDETEGTRTAEQSSLTELDEVEWLTTRLKATKKRLKELEERRAQYVASLSPNFGDND</sequence>
<evidence type="ECO:0000256" key="3">
    <source>
        <dbReference type="ARBA" id="ARBA00022833"/>
    </source>
</evidence>
<reference evidence="6 7" key="1">
    <citation type="journal article" date="2018" name="Proc. Natl. Acad. Sci. U.S.A.">
        <title>Draft genome sequence of Camellia sinensis var. sinensis provides insights into the evolution of the tea genome and tea quality.</title>
        <authorList>
            <person name="Wei C."/>
            <person name="Yang H."/>
            <person name="Wang S."/>
            <person name="Zhao J."/>
            <person name="Liu C."/>
            <person name="Gao L."/>
            <person name="Xia E."/>
            <person name="Lu Y."/>
            <person name="Tai Y."/>
            <person name="She G."/>
            <person name="Sun J."/>
            <person name="Cao H."/>
            <person name="Tong W."/>
            <person name="Gao Q."/>
            <person name="Li Y."/>
            <person name="Deng W."/>
            <person name="Jiang X."/>
            <person name="Wang W."/>
            <person name="Chen Q."/>
            <person name="Zhang S."/>
            <person name="Li H."/>
            <person name="Wu J."/>
            <person name="Wang P."/>
            <person name="Li P."/>
            <person name="Shi C."/>
            <person name="Zheng F."/>
            <person name="Jian J."/>
            <person name="Huang B."/>
            <person name="Shan D."/>
            <person name="Shi M."/>
            <person name="Fang C."/>
            <person name="Yue Y."/>
            <person name="Li F."/>
            <person name="Li D."/>
            <person name="Wei S."/>
            <person name="Han B."/>
            <person name="Jiang C."/>
            <person name="Yin Y."/>
            <person name="Xia T."/>
            <person name="Zhang Z."/>
            <person name="Bennetzen J.L."/>
            <person name="Zhao S."/>
            <person name="Wan X."/>
        </authorList>
    </citation>
    <scope>NUCLEOTIDE SEQUENCE [LARGE SCALE GENOMIC DNA]</scope>
    <source>
        <strain evidence="7">cv. Shuchazao</strain>
        <tissue evidence="6">Leaf</tissue>
    </source>
</reference>
<gene>
    <name evidence="6" type="ORF">TEA_006348</name>
</gene>
<dbReference type="PROSITE" id="PS50081">
    <property type="entry name" value="ZF_DAG_PE_2"/>
    <property type="match status" value="1"/>
</dbReference>
<keyword evidence="1" id="KW-0479">Metal-binding</keyword>